<evidence type="ECO:0000256" key="1">
    <source>
        <dbReference type="SAM" id="Phobius"/>
    </source>
</evidence>
<name>B4VXL1_9CYAN</name>
<sequence>MIKIITLGLSILPLIASIGSMLLGGNYIATGILLAVAFFFGSVFVLLNVNSSVDR</sequence>
<keyword evidence="1" id="KW-1133">Transmembrane helix</keyword>
<keyword evidence="1" id="KW-0812">Transmembrane</keyword>
<dbReference type="HOGENOM" id="CLU_3024249_0_0_3"/>
<keyword evidence="1" id="KW-0472">Membrane</keyword>
<evidence type="ECO:0000313" key="2">
    <source>
        <dbReference type="EMBL" id="EDX73263.1"/>
    </source>
</evidence>
<protein>
    <submittedName>
        <fullName evidence="2">Uncharacterized protein</fullName>
    </submittedName>
</protein>
<gene>
    <name evidence="2" type="ORF">MC7420_1059</name>
</gene>
<accession>B4VXL1</accession>
<dbReference type="EMBL" id="DS989858">
    <property type="protein sequence ID" value="EDX73263.1"/>
    <property type="molecule type" value="Genomic_DNA"/>
</dbReference>
<evidence type="ECO:0000313" key="3">
    <source>
        <dbReference type="Proteomes" id="UP000003835"/>
    </source>
</evidence>
<dbReference type="AlphaFoldDB" id="B4VXL1"/>
<proteinExistence type="predicted"/>
<organism evidence="2 3">
    <name type="scientific">Coleofasciculus chthonoplastes PCC 7420</name>
    <dbReference type="NCBI Taxonomy" id="118168"/>
    <lineage>
        <taxon>Bacteria</taxon>
        <taxon>Bacillati</taxon>
        <taxon>Cyanobacteriota</taxon>
        <taxon>Cyanophyceae</taxon>
        <taxon>Coleofasciculales</taxon>
        <taxon>Coleofasciculaceae</taxon>
        <taxon>Coleofasciculus</taxon>
    </lineage>
</organism>
<keyword evidence="3" id="KW-1185">Reference proteome</keyword>
<reference evidence="2 3" key="1">
    <citation type="submission" date="2008-07" db="EMBL/GenBank/DDBJ databases">
        <authorList>
            <person name="Tandeau de Marsac N."/>
            <person name="Ferriera S."/>
            <person name="Johnson J."/>
            <person name="Kravitz S."/>
            <person name="Beeson K."/>
            <person name="Sutton G."/>
            <person name="Rogers Y.-H."/>
            <person name="Friedman R."/>
            <person name="Frazier M."/>
            <person name="Venter J.C."/>
        </authorList>
    </citation>
    <scope>NUCLEOTIDE SEQUENCE [LARGE SCALE GENOMIC DNA]</scope>
    <source>
        <strain evidence="2 3">PCC 7420</strain>
    </source>
</reference>
<feature type="transmembrane region" description="Helical" evidence="1">
    <location>
        <begin position="27"/>
        <end position="49"/>
    </location>
</feature>
<dbReference type="Proteomes" id="UP000003835">
    <property type="component" value="Unassembled WGS sequence"/>
</dbReference>